<dbReference type="AlphaFoldDB" id="A0A9P1CU61"/>
<dbReference type="SMART" id="SM01329">
    <property type="entry name" value="Iso_dh"/>
    <property type="match status" value="1"/>
</dbReference>
<keyword evidence="5 11" id="KW-0479">Metal-binding</keyword>
<dbReference type="EMBL" id="CAMXCT020002380">
    <property type="protein sequence ID" value="CAL1151169.1"/>
    <property type="molecule type" value="Genomic_DNA"/>
</dbReference>
<evidence type="ECO:0000259" key="13">
    <source>
        <dbReference type="SMART" id="SM01329"/>
    </source>
</evidence>
<evidence type="ECO:0000256" key="12">
    <source>
        <dbReference type="SAM" id="MobiDB-lite"/>
    </source>
</evidence>
<dbReference type="InterPro" id="IPR024084">
    <property type="entry name" value="IsoPropMal-DH-like_dom"/>
</dbReference>
<dbReference type="InterPro" id="IPR019818">
    <property type="entry name" value="IsoCit/isopropylmalate_DH_CS"/>
</dbReference>
<dbReference type="GO" id="GO:0006097">
    <property type="term" value="P:glyoxylate cycle"/>
    <property type="evidence" value="ECO:0007669"/>
    <property type="project" value="UniProtKB-KW"/>
</dbReference>
<dbReference type="SUPFAM" id="SSF53659">
    <property type="entry name" value="Isocitrate/Isopropylmalate dehydrogenase-like"/>
    <property type="match status" value="1"/>
</dbReference>
<dbReference type="GO" id="GO:0000287">
    <property type="term" value="F:magnesium ion binding"/>
    <property type="evidence" value="ECO:0007669"/>
    <property type="project" value="InterPro"/>
</dbReference>
<feature type="domain" description="Isopropylmalate dehydrogenase-like" evidence="13">
    <location>
        <begin position="20"/>
        <end position="427"/>
    </location>
</feature>
<keyword evidence="3 11" id="KW-0329">Glyoxylate bypass</keyword>
<keyword evidence="16" id="KW-1185">Reference proteome</keyword>
<evidence type="ECO:0000256" key="8">
    <source>
        <dbReference type="ARBA" id="ARBA00023002"/>
    </source>
</evidence>
<keyword evidence="8" id="KW-0560">Oxidoreductase</keyword>
<reference evidence="15 16" key="2">
    <citation type="submission" date="2024-05" db="EMBL/GenBank/DDBJ databases">
        <authorList>
            <person name="Chen Y."/>
            <person name="Shah S."/>
            <person name="Dougan E. K."/>
            <person name="Thang M."/>
            <person name="Chan C."/>
        </authorList>
    </citation>
    <scope>NUCLEOTIDE SEQUENCE [LARGE SCALE GENOMIC DNA]</scope>
</reference>
<evidence type="ECO:0000256" key="10">
    <source>
        <dbReference type="ARBA" id="ARBA00023554"/>
    </source>
</evidence>
<dbReference type="EMBL" id="CAMXCT030002380">
    <property type="protein sequence ID" value="CAL4785106.1"/>
    <property type="molecule type" value="Genomic_DNA"/>
</dbReference>
<dbReference type="Gene3D" id="3.40.718.10">
    <property type="entry name" value="Isopropylmalate Dehydrogenase"/>
    <property type="match status" value="1"/>
</dbReference>
<gene>
    <name evidence="14" type="ORF">C1SCF055_LOCUS24140</name>
</gene>
<evidence type="ECO:0000256" key="3">
    <source>
        <dbReference type="ARBA" id="ARBA00022435"/>
    </source>
</evidence>
<evidence type="ECO:0000256" key="1">
    <source>
        <dbReference type="ARBA" id="ARBA00007769"/>
    </source>
</evidence>
<dbReference type="InterPro" id="IPR009003">
    <property type="entry name" value="Peptidase_S1_PA"/>
</dbReference>
<evidence type="ECO:0000256" key="9">
    <source>
        <dbReference type="ARBA" id="ARBA00023211"/>
    </source>
</evidence>
<evidence type="ECO:0000313" key="16">
    <source>
        <dbReference type="Proteomes" id="UP001152797"/>
    </source>
</evidence>
<dbReference type="OrthoDB" id="419183at2759"/>
<organism evidence="14">
    <name type="scientific">Cladocopium goreaui</name>
    <dbReference type="NCBI Taxonomy" id="2562237"/>
    <lineage>
        <taxon>Eukaryota</taxon>
        <taxon>Sar</taxon>
        <taxon>Alveolata</taxon>
        <taxon>Dinophyceae</taxon>
        <taxon>Suessiales</taxon>
        <taxon>Symbiodiniaceae</taxon>
        <taxon>Cladocopium</taxon>
    </lineage>
</organism>
<dbReference type="GO" id="GO:0006099">
    <property type="term" value="P:tricarboxylic acid cycle"/>
    <property type="evidence" value="ECO:0007669"/>
    <property type="project" value="UniProtKB-KW"/>
</dbReference>
<dbReference type="NCBIfam" id="NF005425">
    <property type="entry name" value="PRK07006.1"/>
    <property type="match status" value="1"/>
</dbReference>
<comment type="subunit">
    <text evidence="2">Homodimer.</text>
</comment>
<dbReference type="GO" id="GO:0004450">
    <property type="term" value="F:isocitrate dehydrogenase (NADP+) activity"/>
    <property type="evidence" value="ECO:0007669"/>
    <property type="project" value="UniProtKB-EC"/>
</dbReference>
<evidence type="ECO:0000313" key="15">
    <source>
        <dbReference type="EMBL" id="CAL4785106.1"/>
    </source>
</evidence>
<dbReference type="PROSITE" id="PS00470">
    <property type="entry name" value="IDH_IMDH"/>
    <property type="match status" value="1"/>
</dbReference>
<dbReference type="InterPro" id="IPR004439">
    <property type="entry name" value="Isocitrate_DH_NADP_dimer_prok"/>
</dbReference>
<keyword evidence="9 11" id="KW-0464">Manganese</keyword>
<name>A0A9P1CU61_9DINO</name>
<protein>
    <recommendedName>
        <fullName evidence="11">Isocitrate dehydrogenase [NADP]</fullName>
        <ecNumber evidence="11">1.1.1.42</ecNumber>
    </recommendedName>
</protein>
<dbReference type="Pfam" id="PF00180">
    <property type="entry name" value="Iso_dh"/>
    <property type="match status" value="1"/>
</dbReference>
<keyword evidence="6" id="KW-0460">Magnesium</keyword>
<dbReference type="EMBL" id="CAMXCT010002380">
    <property type="protein sequence ID" value="CAI3997794.1"/>
    <property type="molecule type" value="Genomic_DNA"/>
</dbReference>
<comment type="cofactor">
    <cofactor evidence="11">
        <name>Mg(2+)</name>
        <dbReference type="ChEBI" id="CHEBI:18420"/>
    </cofactor>
    <cofactor evidence="11">
        <name>Mn(2+)</name>
        <dbReference type="ChEBI" id="CHEBI:29035"/>
    </cofactor>
</comment>
<feature type="region of interest" description="Disordered" evidence="12">
    <location>
        <begin position="936"/>
        <end position="961"/>
    </location>
</feature>
<evidence type="ECO:0000256" key="7">
    <source>
        <dbReference type="ARBA" id="ARBA00022857"/>
    </source>
</evidence>
<dbReference type="GO" id="GO:0051287">
    <property type="term" value="F:NAD binding"/>
    <property type="evidence" value="ECO:0007669"/>
    <property type="project" value="InterPro"/>
</dbReference>
<reference evidence="14" key="1">
    <citation type="submission" date="2022-10" db="EMBL/GenBank/DDBJ databases">
        <authorList>
            <person name="Chen Y."/>
            <person name="Dougan E. K."/>
            <person name="Chan C."/>
            <person name="Rhodes N."/>
            <person name="Thang M."/>
        </authorList>
    </citation>
    <scope>NUCLEOTIDE SEQUENCE</scope>
</reference>
<comment type="similarity">
    <text evidence="1">Belongs to the isocitrate and isopropylmalate dehydrogenases family.</text>
</comment>
<evidence type="ECO:0000256" key="5">
    <source>
        <dbReference type="ARBA" id="ARBA00022723"/>
    </source>
</evidence>
<proteinExistence type="inferred from homology"/>
<dbReference type="SUPFAM" id="SSF50494">
    <property type="entry name" value="Trypsin-like serine proteases"/>
    <property type="match status" value="1"/>
</dbReference>
<dbReference type="EC" id="1.1.1.42" evidence="11"/>
<dbReference type="Proteomes" id="UP001152797">
    <property type="component" value="Unassembled WGS sequence"/>
</dbReference>
<keyword evidence="4 11" id="KW-0816">Tricarboxylic acid cycle</keyword>
<evidence type="ECO:0000256" key="2">
    <source>
        <dbReference type="ARBA" id="ARBA00011738"/>
    </source>
</evidence>
<evidence type="ECO:0000256" key="4">
    <source>
        <dbReference type="ARBA" id="ARBA00022532"/>
    </source>
</evidence>
<sequence length="1247" mass="135775">MSGAPITMTDGKLSVPDEPIIPFIEGDGTGPDIWAASQLVLDAAVEKAYGGAKKIAWTEVLAGQKAFDQTGEWLPEATLDSFRKHLVGIKGPLTTPVGGGIRSINVALRQILDLYTCLRPVQYFTGVPSPVTRPELTDMVIFRENTEDIYAGVEFAGGTDEAKKVLDFLESDFPERFAKIRFGTADKAAAWREAVGHGADPSLECGIGIKPVSKQGTQRLVHSAIQYAIDNDRDSVTLVHKGNIMKFTEGAFRDWGYELAAQAFDAEPLDGGPWHVIKKGQHGAKQDIVVKDVIADAMLQQILTRPAEYSVIATLNLNGDYISDALAACVGGIGIAPGGNINYVTGHAIFEATHGTAPKYAGQDKVNPGSVILSGEMMLRHLGWTEAADLIVKGLNGAIGAKTVTYDFERLMDGATLVKCSEFGAAIVKHMGLTSHLGGRGRCEAAPPVNRQRDIYLLITGEALGTGASLYEACDEVGVDPDFVGNFANRCSQVPDFEGVMAARDGLDAVVPIFCQEDDGPMKQVASAVLLALGDELFLLTAAHVVDEWQGGSHLLMPAADHIRSIGGDLGYTPLPPGGNREEDKVDIAYLRLDSAWKEMLHKDAKPLGKQALLLTDNDPPGALHTFAGYPWRLTDQTEEGFAGDRTTYTGHLYAPDVFETLGYSPVAHVLVRVRRRKTYSTRYGGRRAAGHPEGISGGAVFSWPPTVAQRASDQPLRLAAIGHTYHAKEHCLAGTRVISLIMAIIDRFPELAKCFDDVEVACDEFFDFLQKHSVGCINRAASVLVGMPWYTHDTYAQCVRDFDDGESMPDTFEAWLHAALESEKSVYASGSAVWRAHVRPGTIRPWCAARGIERVDGKARRGWRQSRWSTQRWTRSYNAPSRTVYARSSTDPVWPSSVRRSYNPITYSGISRAEQNAQRRRDAWYEEAYNGWRATARSRGRQPPESDVAQHQAPEGRQRFRTPVAVAPPGLLPWRGRHRPGARAPGYALSPLRGFLRRGNRTRWAFSTLMWEVTAPAESALGKSRRRPCRPAAFVLDEPSTEATRPRGTGLSKRTRLTMLRTFFLAAAATVCATAAHAGRFYDFVETGTGDTIAHLWLTELPASQDEVVELRFTPKGQALFGFGDVYPKPLENTAISLAYDDGMGGLGPTDDGEPWMLPAIFDENPADSTIVDVPVYPIFRVGYRNAAGMDELRFKWSDSITGHGSVSVLGDWVQTTPEPSGGVLAAIGLAAAARGRRRRAVASGA</sequence>
<keyword evidence="7 11" id="KW-0521">NADP</keyword>
<dbReference type="PANTHER" id="PTHR43504:SF1">
    <property type="entry name" value="ISOCITRATE DEHYDROGENASE [NADP]"/>
    <property type="match status" value="1"/>
</dbReference>
<comment type="catalytic activity">
    <reaction evidence="10">
        <text>D-threo-isocitrate + NADP(+) = 2-oxoglutarate + CO2 + NADPH</text>
        <dbReference type="Rhea" id="RHEA:19629"/>
        <dbReference type="ChEBI" id="CHEBI:15562"/>
        <dbReference type="ChEBI" id="CHEBI:16526"/>
        <dbReference type="ChEBI" id="CHEBI:16810"/>
        <dbReference type="ChEBI" id="CHEBI:57783"/>
        <dbReference type="ChEBI" id="CHEBI:58349"/>
        <dbReference type="EC" id="1.1.1.42"/>
    </reaction>
</comment>
<comment type="caution">
    <text evidence="14">The sequence shown here is derived from an EMBL/GenBank/DDBJ whole genome shotgun (WGS) entry which is preliminary data.</text>
</comment>
<evidence type="ECO:0000256" key="6">
    <source>
        <dbReference type="ARBA" id="ARBA00022842"/>
    </source>
</evidence>
<evidence type="ECO:0000313" key="14">
    <source>
        <dbReference type="EMBL" id="CAI3997794.1"/>
    </source>
</evidence>
<accession>A0A9P1CU61</accession>
<dbReference type="PANTHER" id="PTHR43504">
    <property type="entry name" value="ISOCITRATE DEHYDROGENASE [NADP]"/>
    <property type="match status" value="1"/>
</dbReference>
<evidence type="ECO:0000256" key="11">
    <source>
        <dbReference type="RuleBase" id="RU004446"/>
    </source>
</evidence>
<dbReference type="NCBIfam" id="TIGR00183">
    <property type="entry name" value="prok_nadp_idh"/>
    <property type="match status" value="1"/>
</dbReference>